<comment type="caution">
    <text evidence="1">The sequence shown here is derived from an EMBL/GenBank/DDBJ whole genome shotgun (WGS) entry which is preliminary data.</text>
</comment>
<dbReference type="EMBL" id="BART01020957">
    <property type="protein sequence ID" value="GAG94374.1"/>
    <property type="molecule type" value="Genomic_DNA"/>
</dbReference>
<accession>X1BEJ5</accession>
<evidence type="ECO:0000313" key="1">
    <source>
        <dbReference type="EMBL" id="GAG94374.1"/>
    </source>
</evidence>
<organism evidence="1">
    <name type="scientific">marine sediment metagenome</name>
    <dbReference type="NCBI Taxonomy" id="412755"/>
    <lineage>
        <taxon>unclassified sequences</taxon>
        <taxon>metagenomes</taxon>
        <taxon>ecological metagenomes</taxon>
    </lineage>
</organism>
<protein>
    <recommendedName>
        <fullName evidence="2">Alpha-2-macroglobulin domain-containing protein</fullName>
    </recommendedName>
</protein>
<dbReference type="AlphaFoldDB" id="X1BEJ5"/>
<evidence type="ECO:0008006" key="2">
    <source>
        <dbReference type="Google" id="ProtNLM"/>
    </source>
</evidence>
<dbReference type="InterPro" id="IPR008930">
    <property type="entry name" value="Terpenoid_cyclase/PrenylTrfase"/>
</dbReference>
<sequence length="291" mass="32199">PRFLREGDTVQIPVKVSNTSSGRLSGTVRFALFDARTNDNRDALIQDTKEQSFDLPAGASEAVFFTVSITDGTDVLRYRATGTTTGSARRLSDGEEAMLPVVPRKVLVTETIPITVRGGEQRTVVLQKLLESKQEGSSAIENESLAIQAVSNPAWYAVMALPYLMERNDESVDALFYRLYANAYAKHLVTSDPRIEKIFEQWRGTNTLKSPLENNEVLVKTLLAETPWVRDATSETEARARVANLFDESRVRSEVSSAIERLQSLRNPDGGWPWFPGGRSSDTITLSIVSG</sequence>
<proteinExistence type="predicted"/>
<name>X1BEJ5_9ZZZZ</name>
<dbReference type="SUPFAM" id="SSF48239">
    <property type="entry name" value="Terpenoid cyclases/Protein prenyltransferases"/>
    <property type="match status" value="1"/>
</dbReference>
<reference evidence="1" key="1">
    <citation type="journal article" date="2014" name="Front. Microbiol.">
        <title>High frequency of phylogenetically diverse reductive dehalogenase-homologous genes in deep subseafloor sedimentary metagenomes.</title>
        <authorList>
            <person name="Kawai M."/>
            <person name="Futagami T."/>
            <person name="Toyoda A."/>
            <person name="Takaki Y."/>
            <person name="Nishi S."/>
            <person name="Hori S."/>
            <person name="Arai W."/>
            <person name="Tsubouchi T."/>
            <person name="Morono Y."/>
            <person name="Uchiyama I."/>
            <person name="Ito T."/>
            <person name="Fujiyama A."/>
            <person name="Inagaki F."/>
            <person name="Takami H."/>
        </authorList>
    </citation>
    <scope>NUCLEOTIDE SEQUENCE</scope>
    <source>
        <strain evidence="1">Expedition CK06-06</strain>
    </source>
</reference>
<feature type="non-terminal residue" evidence="1">
    <location>
        <position position="291"/>
    </location>
</feature>
<feature type="non-terminal residue" evidence="1">
    <location>
        <position position="1"/>
    </location>
</feature>
<dbReference type="InterPro" id="IPR013783">
    <property type="entry name" value="Ig-like_fold"/>
</dbReference>
<gene>
    <name evidence="1" type="ORF">S01H4_38801</name>
</gene>
<dbReference type="Gene3D" id="2.60.40.10">
    <property type="entry name" value="Immunoglobulins"/>
    <property type="match status" value="1"/>
</dbReference>